<evidence type="ECO:0000313" key="3">
    <source>
        <dbReference type="EMBL" id="KAK2556250.1"/>
    </source>
</evidence>
<gene>
    <name evidence="3" type="ORF">P5673_021871</name>
</gene>
<reference evidence="3" key="2">
    <citation type="journal article" date="2023" name="Science">
        <title>Genomic signatures of disease resistance in endangered staghorn corals.</title>
        <authorList>
            <person name="Vollmer S.V."/>
            <person name="Selwyn J.D."/>
            <person name="Despard B.A."/>
            <person name="Roesel C.L."/>
        </authorList>
    </citation>
    <scope>NUCLEOTIDE SEQUENCE</scope>
    <source>
        <strain evidence="3">K2</strain>
    </source>
</reference>
<evidence type="ECO:0000256" key="1">
    <source>
        <dbReference type="SAM" id="MobiDB-lite"/>
    </source>
</evidence>
<evidence type="ECO:0000259" key="2">
    <source>
        <dbReference type="PROSITE" id="PS00028"/>
    </source>
</evidence>
<dbReference type="InterPro" id="IPR013087">
    <property type="entry name" value="Znf_C2H2_type"/>
</dbReference>
<dbReference type="EMBL" id="JARQWQ010000057">
    <property type="protein sequence ID" value="KAK2556250.1"/>
    <property type="molecule type" value="Genomic_DNA"/>
</dbReference>
<comment type="caution">
    <text evidence="3">The sequence shown here is derived from an EMBL/GenBank/DDBJ whole genome shotgun (WGS) entry which is preliminary data.</text>
</comment>
<dbReference type="PANTHER" id="PTHR33845">
    <property type="entry name" value="C2H2-TYPE DOMAIN-CONTAINING PROTEIN"/>
    <property type="match status" value="1"/>
</dbReference>
<reference evidence="3" key="1">
    <citation type="journal article" date="2023" name="G3 (Bethesda)">
        <title>Whole genome assembly and annotation of the endangered Caribbean coral Acropora cervicornis.</title>
        <authorList>
            <person name="Selwyn J.D."/>
            <person name="Vollmer S.V."/>
        </authorList>
    </citation>
    <scope>NUCLEOTIDE SEQUENCE</scope>
    <source>
        <strain evidence="3">K2</strain>
    </source>
</reference>
<feature type="region of interest" description="Disordered" evidence="1">
    <location>
        <begin position="909"/>
        <end position="931"/>
    </location>
</feature>
<evidence type="ECO:0000313" key="4">
    <source>
        <dbReference type="Proteomes" id="UP001249851"/>
    </source>
</evidence>
<accession>A0AAD9V0G4</accession>
<dbReference type="PROSITE" id="PS00028">
    <property type="entry name" value="ZINC_FINGER_C2H2_1"/>
    <property type="match status" value="1"/>
</dbReference>
<dbReference type="AlphaFoldDB" id="A0AAD9V0G4"/>
<dbReference type="Proteomes" id="UP001249851">
    <property type="component" value="Unassembled WGS sequence"/>
</dbReference>
<name>A0AAD9V0G4_ACRCE</name>
<sequence>MDVCCSFKSLVGGQCSFDRRDRSHSLEIVPLLSCTKDIARHKSLWQFQDVNNEVDLILAHAASFTMPQNVNTLTICPAHRSSLGLGWTRGTERCRVPPEISEHRNFRGKWPKADRGINKNFSQFIMKRTGHLVHVGSGMCRKCREILCSFSEEKKLPKLSEEKPSPVVNADDDDDDVAITKMKELTLEISAGAGHSHLTSTPFTETTETKSCFSQSQAETPFGSLFLPSDTESLQGSFEESTAIDTSRSELNNFLASRDKSPIRSSLSTPWDDAGERTKRYYVKKASEVVAESLKVIAGEECDKLWETLVSSRSMKQHFSLASSGTEDVDLALLESLVECYNNATQWHTRCQILSIMVDKVSFKSLQRLIPNLTHYRFKIAKQHLLLHGRGCSVPRPTQTRMYVSPEMVDHFICFITSQHIVQDLPFGQKHLSLSSGQVLEVPNVIRTLILERIVQQYQEYCKESGITCLSRRSLLRILDVCSASVRKSLQGLDYITASGSKAFHELENVTDKLAELGMGMSWAKQQKQQLKLAKRYLKSDYKVHVMESSDIPDHCRRFALSDGKSSDYLAACNHIHGGACDRCSLLERSIREIEDALPLVAATSEELDALKFNTEQARRNINAWKAHLLRAVNQDEARINVIERLDENSVFLVQDWAMKFLHRKYRESQSDWFAKRGIPWHITVAVRRGSDQQLESMTFVHLFKACSQHSNTVLGIMADVLTKLKIGMPDLDSVYYRQDNAGCYHSAWTIVGAKVLADKAGVSLERLDFSDPQGGKGACDRKAATIKSHMQIFLNAGNDIETAAQMKAAIESSGGVPGVNVTLSEIPERQTKTAVSWEGVSFVNNIQYESDFLRVWKAYNIGPGKIVPWSKFDVPAIEKELSSIVDLGNERSMQLPFVALKPRTLTLSETTSSDGGGDHGSASEDGSSSSELFSCPEEGCVMTYQSYSSLEQHIQCGKHKRALEQETLLDRAMLKYAYELEKGGSKVEELCDVACSRKETDSQVPNRPLPMGWALKSSFTRKTRFNSTQKDYLQKKFEIGEKSGRKLDPVTVSQEMQIAKDSSGNRLFFQ</sequence>
<feature type="domain" description="C2H2-type" evidence="2">
    <location>
        <begin position="936"/>
        <end position="960"/>
    </location>
</feature>
<dbReference type="PANTHER" id="PTHR33845:SF1">
    <property type="entry name" value="C2H2-TYPE DOMAIN-CONTAINING PROTEIN"/>
    <property type="match status" value="1"/>
</dbReference>
<organism evidence="3 4">
    <name type="scientific">Acropora cervicornis</name>
    <name type="common">Staghorn coral</name>
    <dbReference type="NCBI Taxonomy" id="6130"/>
    <lineage>
        <taxon>Eukaryota</taxon>
        <taxon>Metazoa</taxon>
        <taxon>Cnidaria</taxon>
        <taxon>Anthozoa</taxon>
        <taxon>Hexacorallia</taxon>
        <taxon>Scleractinia</taxon>
        <taxon>Astrocoeniina</taxon>
        <taxon>Acroporidae</taxon>
        <taxon>Acropora</taxon>
    </lineage>
</organism>
<protein>
    <recommendedName>
        <fullName evidence="2">C2H2-type domain-containing protein</fullName>
    </recommendedName>
</protein>
<proteinExistence type="predicted"/>
<keyword evidence="4" id="KW-1185">Reference proteome</keyword>